<dbReference type="AlphaFoldDB" id="A0A518H9Y0"/>
<sequence length="265" mass="26221">MESRDRSPDVEPGSPTGAPGGDPTISSGPERAAALWSAALAAGFAAGIAAWLIGEATHEFFEPVLVETTIMGRTGRGPTMETSNAATLKNAMLAFGILGATVGLALGVGGGLVRRSARAAATAAAVGLIAGGVAGVVAAAAVLPTALRTDDFREDDLLRPFLIHAGAWVPLGVAGGLAFGLGAGGRRGPLLVAALGGGLGALLGTGAYEVIGGLAFPFARTDRAFSLTWATRLIARLCVALGAAAGAALLTGDRRGTNHPAPRPS</sequence>
<evidence type="ECO:0000313" key="4">
    <source>
        <dbReference type="Proteomes" id="UP000317835"/>
    </source>
</evidence>
<organism evidence="3 4">
    <name type="scientific">Tautonia plasticadhaerens</name>
    <dbReference type="NCBI Taxonomy" id="2527974"/>
    <lineage>
        <taxon>Bacteria</taxon>
        <taxon>Pseudomonadati</taxon>
        <taxon>Planctomycetota</taxon>
        <taxon>Planctomycetia</taxon>
        <taxon>Isosphaerales</taxon>
        <taxon>Isosphaeraceae</taxon>
        <taxon>Tautonia</taxon>
    </lineage>
</organism>
<accession>A0A518H9Y0</accession>
<feature type="transmembrane region" description="Helical" evidence="2">
    <location>
        <begin position="161"/>
        <end position="183"/>
    </location>
</feature>
<reference evidence="3 4" key="1">
    <citation type="submission" date="2019-02" db="EMBL/GenBank/DDBJ databases">
        <title>Deep-cultivation of Planctomycetes and their phenomic and genomic characterization uncovers novel biology.</title>
        <authorList>
            <person name="Wiegand S."/>
            <person name="Jogler M."/>
            <person name="Boedeker C."/>
            <person name="Pinto D."/>
            <person name="Vollmers J."/>
            <person name="Rivas-Marin E."/>
            <person name="Kohn T."/>
            <person name="Peeters S.H."/>
            <person name="Heuer A."/>
            <person name="Rast P."/>
            <person name="Oberbeckmann S."/>
            <person name="Bunk B."/>
            <person name="Jeske O."/>
            <person name="Meyerdierks A."/>
            <person name="Storesund J.E."/>
            <person name="Kallscheuer N."/>
            <person name="Luecker S."/>
            <person name="Lage O.M."/>
            <person name="Pohl T."/>
            <person name="Merkel B.J."/>
            <person name="Hornburger P."/>
            <person name="Mueller R.-W."/>
            <person name="Bruemmer F."/>
            <person name="Labrenz M."/>
            <person name="Spormann A.M."/>
            <person name="Op den Camp H."/>
            <person name="Overmann J."/>
            <person name="Amann R."/>
            <person name="Jetten M.S.M."/>
            <person name="Mascher T."/>
            <person name="Medema M.H."/>
            <person name="Devos D.P."/>
            <person name="Kaster A.-K."/>
            <person name="Ovreas L."/>
            <person name="Rohde M."/>
            <person name="Galperin M.Y."/>
            <person name="Jogler C."/>
        </authorList>
    </citation>
    <scope>NUCLEOTIDE SEQUENCE [LARGE SCALE GENOMIC DNA]</scope>
    <source>
        <strain evidence="3 4">ElP</strain>
    </source>
</reference>
<feature type="transmembrane region" description="Helical" evidence="2">
    <location>
        <begin position="190"/>
        <end position="217"/>
    </location>
</feature>
<feature type="transmembrane region" description="Helical" evidence="2">
    <location>
        <begin position="229"/>
        <end position="250"/>
    </location>
</feature>
<keyword evidence="2" id="KW-0472">Membrane</keyword>
<dbReference type="RefSeq" id="WP_145275646.1">
    <property type="nucleotide sequence ID" value="NZ_CP036426.1"/>
</dbReference>
<dbReference type="KEGG" id="tpla:ElP_55910"/>
<feature type="transmembrane region" description="Helical" evidence="2">
    <location>
        <begin position="91"/>
        <end position="113"/>
    </location>
</feature>
<evidence type="ECO:0000256" key="1">
    <source>
        <dbReference type="SAM" id="MobiDB-lite"/>
    </source>
</evidence>
<proteinExistence type="predicted"/>
<keyword evidence="2" id="KW-0812">Transmembrane</keyword>
<name>A0A518H9Y0_9BACT</name>
<feature type="transmembrane region" description="Helical" evidence="2">
    <location>
        <begin position="33"/>
        <end position="53"/>
    </location>
</feature>
<dbReference type="EMBL" id="CP036426">
    <property type="protein sequence ID" value="QDV37649.1"/>
    <property type="molecule type" value="Genomic_DNA"/>
</dbReference>
<feature type="region of interest" description="Disordered" evidence="1">
    <location>
        <begin position="1"/>
        <end position="28"/>
    </location>
</feature>
<gene>
    <name evidence="3" type="ORF">ElP_55910</name>
</gene>
<evidence type="ECO:0000256" key="2">
    <source>
        <dbReference type="SAM" id="Phobius"/>
    </source>
</evidence>
<dbReference type="Proteomes" id="UP000317835">
    <property type="component" value="Chromosome"/>
</dbReference>
<keyword evidence="2" id="KW-1133">Transmembrane helix</keyword>
<evidence type="ECO:0000313" key="3">
    <source>
        <dbReference type="EMBL" id="QDV37649.1"/>
    </source>
</evidence>
<keyword evidence="4" id="KW-1185">Reference proteome</keyword>
<feature type="transmembrane region" description="Helical" evidence="2">
    <location>
        <begin position="120"/>
        <end position="141"/>
    </location>
</feature>
<protein>
    <submittedName>
        <fullName evidence="3">Uncharacterized protein</fullName>
    </submittedName>
</protein>